<organism evidence="11 12">
    <name type="scientific">Succinivibrio dextrinosolvens DSM 3072</name>
    <dbReference type="NCBI Taxonomy" id="1123324"/>
    <lineage>
        <taxon>Bacteria</taxon>
        <taxon>Pseudomonadati</taxon>
        <taxon>Pseudomonadota</taxon>
        <taxon>Gammaproteobacteria</taxon>
        <taxon>Aeromonadales</taxon>
        <taxon>Succinivibrionaceae</taxon>
        <taxon>Succinivibrio</taxon>
    </lineage>
</organism>
<dbReference type="PANTHER" id="PTHR30065:SF8">
    <property type="entry name" value="FLAGELLAR BIOSYNTHETIC PROTEIN FLIR"/>
    <property type="match status" value="1"/>
</dbReference>
<comment type="function">
    <text evidence="1 10">Role in flagellar biosynthesis.</text>
</comment>
<sequence>MNFLEPISLTAIAQLVWPLCRIGAFFGSMFAISSRSIPTLTKALTALAITLCMLPNIPDLAPNTEPFSVYGILVTIKEVLIGLALGMVTLFVSQAFIIAGQAVAMQTGLGFASLVDPVSGTNTPVVGQFFTVLCTLVFFSINGHLLFFNLLLESFTTLPMGSFIPTNSLNDLMFFSGSMFKAGLAMSMSAICTMLVVNFTLGVMTKAAPQLNIFSLGFAISMIVGIAVLTFSLGAFMSNFYNNFNELFSTACSLVGRECSDVLH</sequence>
<keyword evidence="11" id="KW-0966">Cell projection</keyword>
<keyword evidence="11" id="KW-0969">Cilium</keyword>
<evidence type="ECO:0000313" key="12">
    <source>
        <dbReference type="Proteomes" id="UP000242432"/>
    </source>
</evidence>
<evidence type="ECO:0000256" key="6">
    <source>
        <dbReference type="ARBA" id="ARBA00022989"/>
    </source>
</evidence>
<keyword evidence="6 10" id="KW-1133">Transmembrane helix</keyword>
<keyword evidence="5 10" id="KW-0812">Transmembrane</keyword>
<feature type="transmembrane region" description="Helical" evidence="10">
    <location>
        <begin position="129"/>
        <end position="152"/>
    </location>
</feature>
<feature type="transmembrane region" description="Helical" evidence="10">
    <location>
        <begin position="213"/>
        <end position="237"/>
    </location>
</feature>
<name>A0A1T4V123_9GAMM</name>
<dbReference type="STRING" id="83771.SAMN02910357_01081"/>
<dbReference type="RefSeq" id="WP_078928064.1">
    <property type="nucleotide sequence ID" value="NZ_FUXX01000005.1"/>
</dbReference>
<evidence type="ECO:0000256" key="5">
    <source>
        <dbReference type="ARBA" id="ARBA00022692"/>
    </source>
</evidence>
<accession>A0A1T4V123</accession>
<dbReference type="GO" id="GO:0009425">
    <property type="term" value="C:bacterial-type flagellum basal body"/>
    <property type="evidence" value="ECO:0007669"/>
    <property type="project" value="UniProtKB-SubCell"/>
</dbReference>
<dbReference type="GO" id="GO:0044780">
    <property type="term" value="P:bacterial-type flagellum assembly"/>
    <property type="evidence" value="ECO:0007669"/>
    <property type="project" value="UniProtKB-UniRule"/>
</dbReference>
<evidence type="ECO:0000313" key="11">
    <source>
        <dbReference type="EMBL" id="SKA58594.1"/>
    </source>
</evidence>
<dbReference type="GO" id="GO:0005886">
    <property type="term" value="C:plasma membrane"/>
    <property type="evidence" value="ECO:0007669"/>
    <property type="project" value="UniProtKB-SubCell"/>
</dbReference>
<comment type="subcellular location">
    <subcellularLocation>
        <location evidence="10">Cell membrane</location>
        <topology evidence="10">Multi-pass membrane protein</topology>
    </subcellularLocation>
    <subcellularLocation>
        <location evidence="10">Bacterial flagellum basal body</location>
    </subcellularLocation>
</comment>
<keyword evidence="8 10" id="KW-0975">Bacterial flagellum</keyword>
<evidence type="ECO:0000256" key="4">
    <source>
        <dbReference type="ARBA" id="ARBA00022475"/>
    </source>
</evidence>
<evidence type="ECO:0000256" key="9">
    <source>
        <dbReference type="NCBIfam" id="TIGR01400"/>
    </source>
</evidence>
<evidence type="ECO:0000256" key="3">
    <source>
        <dbReference type="ARBA" id="ARBA00021717"/>
    </source>
</evidence>
<dbReference type="InterPro" id="IPR002010">
    <property type="entry name" value="T3SS_IM_R"/>
</dbReference>
<dbReference type="GO" id="GO:0006605">
    <property type="term" value="P:protein targeting"/>
    <property type="evidence" value="ECO:0007669"/>
    <property type="project" value="UniProtKB-UniRule"/>
</dbReference>
<dbReference type="PANTHER" id="PTHR30065">
    <property type="entry name" value="FLAGELLAR BIOSYNTHETIC PROTEIN FLIR"/>
    <property type="match status" value="1"/>
</dbReference>
<keyword evidence="7 10" id="KW-0472">Membrane</keyword>
<reference evidence="12" key="1">
    <citation type="submission" date="2017-02" db="EMBL/GenBank/DDBJ databases">
        <authorList>
            <person name="Varghese N."/>
            <person name="Submissions S."/>
        </authorList>
    </citation>
    <scope>NUCLEOTIDE SEQUENCE [LARGE SCALE GENOMIC DNA]</scope>
    <source>
        <strain evidence="12">DSM 3072</strain>
    </source>
</reference>
<proteinExistence type="inferred from homology"/>
<dbReference type="PRINTS" id="PR00953">
    <property type="entry name" value="TYPE3IMRPROT"/>
</dbReference>
<protein>
    <recommendedName>
        <fullName evidence="3 9">Flagellar biosynthetic protein FliR</fullName>
    </recommendedName>
</protein>
<feature type="transmembrane region" description="Helical" evidence="10">
    <location>
        <begin position="69"/>
        <end position="92"/>
    </location>
</feature>
<dbReference type="Pfam" id="PF01311">
    <property type="entry name" value="Bac_export_1"/>
    <property type="match status" value="1"/>
</dbReference>
<evidence type="ECO:0000256" key="1">
    <source>
        <dbReference type="ARBA" id="ARBA00002578"/>
    </source>
</evidence>
<comment type="similarity">
    <text evidence="2 10">Belongs to the FliR/MopE/SpaR family.</text>
</comment>
<dbReference type="InterPro" id="IPR006303">
    <property type="entry name" value="FliR"/>
</dbReference>
<keyword evidence="12" id="KW-1185">Reference proteome</keyword>
<feature type="transmembrane region" description="Helical" evidence="10">
    <location>
        <begin position="12"/>
        <end position="32"/>
    </location>
</feature>
<dbReference type="Proteomes" id="UP000242432">
    <property type="component" value="Unassembled WGS sequence"/>
</dbReference>
<dbReference type="NCBIfam" id="TIGR01400">
    <property type="entry name" value="fliR"/>
    <property type="match status" value="1"/>
</dbReference>
<dbReference type="EMBL" id="FUXX01000005">
    <property type="protein sequence ID" value="SKA58594.1"/>
    <property type="molecule type" value="Genomic_DNA"/>
</dbReference>
<keyword evidence="11" id="KW-0282">Flagellum</keyword>
<evidence type="ECO:0000256" key="8">
    <source>
        <dbReference type="ARBA" id="ARBA00023143"/>
    </source>
</evidence>
<evidence type="ECO:0000256" key="2">
    <source>
        <dbReference type="ARBA" id="ARBA00009772"/>
    </source>
</evidence>
<feature type="transmembrane region" description="Helical" evidence="10">
    <location>
        <begin position="172"/>
        <end position="201"/>
    </location>
</feature>
<dbReference type="AlphaFoldDB" id="A0A1T4V123"/>
<keyword evidence="4 10" id="KW-1003">Cell membrane</keyword>
<evidence type="ECO:0000256" key="7">
    <source>
        <dbReference type="ARBA" id="ARBA00023136"/>
    </source>
</evidence>
<evidence type="ECO:0000256" key="10">
    <source>
        <dbReference type="RuleBase" id="RU362071"/>
    </source>
</evidence>
<gene>
    <name evidence="11" type="ORF">SAMN02745213_00488</name>
</gene>